<comment type="subcellular location">
    <subcellularLocation>
        <location evidence="1">Membrane</location>
        <topology evidence="1">Peripheral membrane protein</topology>
    </subcellularLocation>
</comment>
<keyword evidence="6" id="KW-0732">Signal</keyword>
<dbReference type="PANTHER" id="PTHR28664">
    <property type="entry name" value="TIGHT JUNCTION-ASSOCIATED PROTEIN 1"/>
    <property type="match status" value="1"/>
</dbReference>
<feature type="region of interest" description="Disordered" evidence="5">
    <location>
        <begin position="374"/>
        <end position="397"/>
    </location>
</feature>
<evidence type="ECO:0000256" key="5">
    <source>
        <dbReference type="SAM" id="MobiDB-lite"/>
    </source>
</evidence>
<feature type="signal peptide" evidence="6">
    <location>
        <begin position="1"/>
        <end position="20"/>
    </location>
</feature>
<feature type="compositionally biased region" description="Basic and acidic residues" evidence="5">
    <location>
        <begin position="374"/>
        <end position="391"/>
    </location>
</feature>
<dbReference type="PANTHER" id="PTHR28664:SF3">
    <property type="entry name" value="TIGHT JUNCTION-ASSOCIATED PROTEIN 1"/>
    <property type="match status" value="1"/>
</dbReference>
<comment type="caution">
    <text evidence="7">The sequence shown here is derived from an EMBL/GenBank/DDBJ whole genome shotgun (WGS) entry which is preliminary data.</text>
</comment>
<reference evidence="7" key="1">
    <citation type="submission" date="2021-05" db="EMBL/GenBank/DDBJ databases">
        <authorList>
            <person name="Tigano A."/>
        </authorList>
    </citation>
    <scope>NUCLEOTIDE SEQUENCE</scope>
</reference>
<dbReference type="GO" id="GO:0016020">
    <property type="term" value="C:membrane"/>
    <property type="evidence" value="ECO:0007669"/>
    <property type="project" value="UniProtKB-SubCell"/>
</dbReference>
<keyword evidence="2" id="KW-0597">Phosphoprotein</keyword>
<dbReference type="AlphaFoldDB" id="A0A8S4AJP4"/>
<protein>
    <submittedName>
        <fullName evidence="7">(Atlantic silverside) hypothetical protein</fullName>
    </submittedName>
</protein>
<dbReference type="GO" id="GO:0005802">
    <property type="term" value="C:trans-Golgi network"/>
    <property type="evidence" value="ECO:0007669"/>
    <property type="project" value="TreeGrafter"/>
</dbReference>
<keyword evidence="4" id="KW-0175">Coiled coil</keyword>
<feature type="chain" id="PRO_5035933550" evidence="6">
    <location>
        <begin position="21"/>
        <end position="571"/>
    </location>
</feature>
<sequence>METTTVLAVIIIMVTTRVLAVTITMETNTMKLTSITMESTTVLTITMTTALAATVTINTTTVLALTNITMETTTVLVTAISRETKRKRHIPMDTILILTIVTKESTRAVAATISVETMKIFTITMEVLTKAMPLNLTHISRRAKTPISSRMASTKAMLTSQRVLPAVHFHKESRSLFSATQTTRPVKMRSRQVLPGKTDELGKIMMLQNQNEGLHQSLLQTAVRMECLGEEFISSQKVLETELHKTRMELSNLMDRFRRLQDNCSSAQHSNNILEQKLHSVAQNMEGERERLNRRISELTVQLTGKGTGALTTVTSIPPPPAQFMDSQEYGKAKAVQELSLGSVPEEEESDWSEIGEETPRLILMGSNRAWRHQEADVDKDSESGGEDGVRRHSPRPLQIPKLQFTIHNDFFPPQHANSCSSGFKNLSNVIPDDESYRMATSQNFKSTILIRSASLEEIPLACHPVQKELRGTEAMMNLHHSEEEIIEDLHNEIIHHWRISNDRDTVRSVTESRGPEADGSLASLHSAERMLNHLICDPQFSEQSEPGRAEVQEWARGIPEEVLKGERTKL</sequence>
<keyword evidence="8" id="KW-1185">Reference proteome</keyword>
<evidence type="ECO:0000256" key="6">
    <source>
        <dbReference type="SAM" id="SignalP"/>
    </source>
</evidence>
<dbReference type="OrthoDB" id="9908814at2759"/>
<gene>
    <name evidence="7" type="ORF">MMEN_LOCUS5456</name>
</gene>
<keyword evidence="3" id="KW-0472">Membrane</keyword>
<dbReference type="GO" id="GO:0007030">
    <property type="term" value="P:Golgi organization"/>
    <property type="evidence" value="ECO:0007669"/>
    <property type="project" value="TreeGrafter"/>
</dbReference>
<evidence type="ECO:0000256" key="1">
    <source>
        <dbReference type="ARBA" id="ARBA00004170"/>
    </source>
</evidence>
<proteinExistence type="predicted"/>
<dbReference type="EMBL" id="CAJRST010004446">
    <property type="protein sequence ID" value="CAG5877386.1"/>
    <property type="molecule type" value="Genomic_DNA"/>
</dbReference>
<evidence type="ECO:0000256" key="4">
    <source>
        <dbReference type="SAM" id="Coils"/>
    </source>
</evidence>
<feature type="coiled-coil region" evidence="4">
    <location>
        <begin position="243"/>
        <end position="302"/>
    </location>
</feature>
<dbReference type="InterPro" id="IPR043441">
    <property type="entry name" value="Tjap1/BEGAIN"/>
</dbReference>
<organism evidence="7 8">
    <name type="scientific">Menidia menidia</name>
    <name type="common">Atlantic silverside</name>
    <dbReference type="NCBI Taxonomy" id="238744"/>
    <lineage>
        <taxon>Eukaryota</taxon>
        <taxon>Metazoa</taxon>
        <taxon>Chordata</taxon>
        <taxon>Craniata</taxon>
        <taxon>Vertebrata</taxon>
        <taxon>Euteleostomi</taxon>
        <taxon>Actinopterygii</taxon>
        <taxon>Neopterygii</taxon>
        <taxon>Teleostei</taxon>
        <taxon>Neoteleostei</taxon>
        <taxon>Acanthomorphata</taxon>
        <taxon>Ovalentaria</taxon>
        <taxon>Atherinomorphae</taxon>
        <taxon>Atheriniformes</taxon>
        <taxon>Atherinopsidae</taxon>
        <taxon>Menidiinae</taxon>
        <taxon>Menidia</taxon>
    </lineage>
</organism>
<dbReference type="Proteomes" id="UP000677803">
    <property type="component" value="Unassembled WGS sequence"/>
</dbReference>
<evidence type="ECO:0000256" key="2">
    <source>
        <dbReference type="ARBA" id="ARBA00022553"/>
    </source>
</evidence>
<accession>A0A8S4AJP4</accession>
<name>A0A8S4AJP4_9TELE</name>
<evidence type="ECO:0000313" key="8">
    <source>
        <dbReference type="Proteomes" id="UP000677803"/>
    </source>
</evidence>
<evidence type="ECO:0000256" key="3">
    <source>
        <dbReference type="ARBA" id="ARBA00023136"/>
    </source>
</evidence>
<evidence type="ECO:0000313" key="7">
    <source>
        <dbReference type="EMBL" id="CAG5877386.1"/>
    </source>
</evidence>